<feature type="region of interest" description="Disordered" evidence="9">
    <location>
        <begin position="195"/>
        <end position="223"/>
    </location>
</feature>
<evidence type="ECO:0000256" key="6">
    <source>
        <dbReference type="ARBA" id="ARBA00022837"/>
    </source>
</evidence>
<name>A0ABV5RM57_9ACTN</name>
<dbReference type="SMART" id="SM00607">
    <property type="entry name" value="FTP"/>
    <property type="match status" value="1"/>
</dbReference>
<comment type="similarity">
    <text evidence="1">Belongs to the glycosyl hydrolase 29 family.</text>
</comment>
<proteinExistence type="inferred from homology"/>
<dbReference type="InterPro" id="IPR000421">
    <property type="entry name" value="FA58C"/>
</dbReference>
<comment type="caution">
    <text evidence="12">The sequence shown here is derived from an EMBL/GenBank/DDBJ whole genome shotgun (WGS) entry which is preliminary data.</text>
</comment>
<evidence type="ECO:0000256" key="5">
    <source>
        <dbReference type="ARBA" id="ARBA00022801"/>
    </source>
</evidence>
<dbReference type="EMBL" id="JBHMCG010000201">
    <property type="protein sequence ID" value="MFB9578868.1"/>
    <property type="molecule type" value="Genomic_DNA"/>
</dbReference>
<feature type="chain" id="PRO_5046594250" description="alpha-L-fucosidase" evidence="10">
    <location>
        <begin position="36"/>
        <end position="723"/>
    </location>
</feature>
<dbReference type="Gene3D" id="2.60.120.260">
    <property type="entry name" value="Galactose-binding domain-like"/>
    <property type="match status" value="2"/>
</dbReference>
<dbReference type="SMART" id="SM00812">
    <property type="entry name" value="Alpha_L_fucos"/>
    <property type="match status" value="1"/>
</dbReference>
<dbReference type="SUPFAM" id="SSF51445">
    <property type="entry name" value="(Trans)glycosidases"/>
    <property type="match status" value="1"/>
</dbReference>
<keyword evidence="5" id="KW-0378">Hydrolase</keyword>
<dbReference type="RefSeq" id="WP_345516649.1">
    <property type="nucleotide sequence ID" value="NZ_BAAAXD010000038.1"/>
</dbReference>
<evidence type="ECO:0000256" key="4">
    <source>
        <dbReference type="ARBA" id="ARBA00022729"/>
    </source>
</evidence>
<gene>
    <name evidence="12" type="ORF">ACFFTL_43130</name>
</gene>
<evidence type="ECO:0000256" key="10">
    <source>
        <dbReference type="SAM" id="SignalP"/>
    </source>
</evidence>
<dbReference type="InterPro" id="IPR008979">
    <property type="entry name" value="Galactose-bd-like_sf"/>
</dbReference>
<reference evidence="12 13" key="1">
    <citation type="submission" date="2024-09" db="EMBL/GenBank/DDBJ databases">
        <authorList>
            <person name="Sun Q."/>
            <person name="Mori K."/>
        </authorList>
    </citation>
    <scope>NUCLEOTIDE SEQUENCE [LARGE SCALE GENOMIC DNA]</scope>
    <source>
        <strain evidence="12 13">JCM 3331</strain>
    </source>
</reference>
<keyword evidence="6" id="KW-0106">Calcium</keyword>
<dbReference type="Proteomes" id="UP001589710">
    <property type="component" value="Unassembled WGS sequence"/>
</dbReference>
<keyword evidence="8" id="KW-0326">Glycosidase</keyword>
<dbReference type="Pfam" id="PF22633">
    <property type="entry name" value="F5_F8_type_C_2"/>
    <property type="match status" value="1"/>
</dbReference>
<evidence type="ECO:0000256" key="2">
    <source>
        <dbReference type="ARBA" id="ARBA00012662"/>
    </source>
</evidence>
<evidence type="ECO:0000256" key="9">
    <source>
        <dbReference type="SAM" id="MobiDB-lite"/>
    </source>
</evidence>
<evidence type="ECO:0000256" key="7">
    <source>
        <dbReference type="ARBA" id="ARBA00023157"/>
    </source>
</evidence>
<feature type="region of interest" description="Disordered" evidence="9">
    <location>
        <begin position="445"/>
        <end position="468"/>
    </location>
</feature>
<evidence type="ECO:0000256" key="8">
    <source>
        <dbReference type="ARBA" id="ARBA00023295"/>
    </source>
</evidence>
<dbReference type="InterPro" id="IPR006585">
    <property type="entry name" value="FTP1"/>
</dbReference>
<keyword evidence="4 10" id="KW-0732">Signal</keyword>
<keyword evidence="7" id="KW-1015">Disulfide bond</keyword>
<dbReference type="EC" id="3.2.1.51" evidence="2"/>
<dbReference type="PANTHER" id="PTHR10030:SF37">
    <property type="entry name" value="ALPHA-L-FUCOSIDASE-RELATED"/>
    <property type="match status" value="1"/>
</dbReference>
<protein>
    <recommendedName>
        <fullName evidence="2">alpha-L-fucosidase</fullName>
        <ecNumber evidence="2">3.2.1.51</ecNumber>
    </recommendedName>
</protein>
<dbReference type="Pfam" id="PF00754">
    <property type="entry name" value="F5_F8_type_C"/>
    <property type="match status" value="1"/>
</dbReference>
<dbReference type="InterPro" id="IPR017853">
    <property type="entry name" value="GH"/>
</dbReference>
<dbReference type="PANTHER" id="PTHR10030">
    <property type="entry name" value="ALPHA-L-FUCOSIDASE"/>
    <property type="match status" value="1"/>
</dbReference>
<dbReference type="InterPro" id="IPR057739">
    <property type="entry name" value="Glyco_hydro_29_N"/>
</dbReference>
<evidence type="ECO:0000256" key="1">
    <source>
        <dbReference type="ARBA" id="ARBA00007951"/>
    </source>
</evidence>
<dbReference type="InterPro" id="IPR000933">
    <property type="entry name" value="Glyco_hydro_29"/>
</dbReference>
<dbReference type="Pfam" id="PF01120">
    <property type="entry name" value="Alpha_L_fucos"/>
    <property type="match status" value="2"/>
</dbReference>
<evidence type="ECO:0000313" key="13">
    <source>
        <dbReference type="Proteomes" id="UP001589710"/>
    </source>
</evidence>
<evidence type="ECO:0000313" key="12">
    <source>
        <dbReference type="EMBL" id="MFB9578868.1"/>
    </source>
</evidence>
<dbReference type="SUPFAM" id="SSF49785">
    <property type="entry name" value="Galactose-binding domain-like"/>
    <property type="match status" value="2"/>
</dbReference>
<feature type="signal peptide" evidence="10">
    <location>
        <begin position="1"/>
        <end position="35"/>
    </location>
</feature>
<evidence type="ECO:0000256" key="3">
    <source>
        <dbReference type="ARBA" id="ARBA00022723"/>
    </source>
</evidence>
<feature type="domain" description="Fucolectin tachylectin-4 pentraxin-1" evidence="11">
    <location>
        <begin position="575"/>
        <end position="723"/>
    </location>
</feature>
<organism evidence="12 13">
    <name type="scientific">Streptomyces yanii</name>
    <dbReference type="NCBI Taxonomy" id="78510"/>
    <lineage>
        <taxon>Bacteria</taxon>
        <taxon>Bacillati</taxon>
        <taxon>Actinomycetota</taxon>
        <taxon>Actinomycetes</taxon>
        <taxon>Kitasatosporales</taxon>
        <taxon>Streptomycetaceae</taxon>
        <taxon>Streptomyces</taxon>
    </lineage>
</organism>
<keyword evidence="3" id="KW-0479">Metal-binding</keyword>
<accession>A0ABV5RM57</accession>
<sequence length="723" mass="79398">MSKRPIGQPAARRRVWRPLIASLCMFAALGGNAVAATPPKAPPVTAAAPNPVVEINSSDTPAQILEKAASVTPSARQLAWQREELTGFIHFGPNTFTGAEWGSGLEDPDVFNPSHLDTDQWARTFKEAGFKKVILTAKHHDGMLLFPSEYSDHGVASSSWRNGRGDVVKEFTDSARKYGLKVGFYLSPADGHEYETRGDGGRYGNGSTPQPTRIPSKGNGNGNGTTFNFTADDYNRYYMNTLYELLTKYGEISEVWLDGANPWPNTNQKYNFTDWVTMIRTLQPGAAVFQDGGPDVRWSGNESGLTHRTSEWSTLPYNTDFYGNPADPATAADRVLRVPGYNTAADLGSDAVLGQQTNGSSSWKLLRWQPAECDGRLQAPSWFWDKDARPVPLDTLKNMYLNSVGKNCQLLLNVAPDNTGQFPDEAVSRMKEFGDWIRSVQVKTSAKASAHDDEGTSHTRGNLPRNVLDTDDATAWQPTATTGNLVLNLHRAKTFNVVNLQENIQVGQRVSRFAVDAWDGTSWKEVGNGTTIGYRRLLKLPNPVTTTKLRLRITASRALPPAISTLSVHQDGDQRINLAYDKPATQSSTLQAGTEASKAVDANTNGSFGSGSVTHTSDKPLDTNPWWQVDMGEPQSVGTIELWNRTDCCSDRLHDFYVFASDTPFTSTDPEATKNQPGVWSWYQTAAVGQRLTLPVGRDARYIRVQLVGSDRPLSLAEVQVFG</sequence>
<dbReference type="Gene3D" id="3.20.20.80">
    <property type="entry name" value="Glycosidases"/>
    <property type="match status" value="1"/>
</dbReference>
<keyword evidence="13" id="KW-1185">Reference proteome</keyword>
<evidence type="ECO:0000259" key="11">
    <source>
        <dbReference type="SMART" id="SM00607"/>
    </source>
</evidence>